<organism evidence="8 9">
    <name type="scientific">Glycine soja</name>
    <name type="common">Wild soybean</name>
    <dbReference type="NCBI Taxonomy" id="3848"/>
    <lineage>
        <taxon>Eukaryota</taxon>
        <taxon>Viridiplantae</taxon>
        <taxon>Streptophyta</taxon>
        <taxon>Embryophyta</taxon>
        <taxon>Tracheophyta</taxon>
        <taxon>Spermatophyta</taxon>
        <taxon>Magnoliopsida</taxon>
        <taxon>eudicotyledons</taxon>
        <taxon>Gunneridae</taxon>
        <taxon>Pentapetalae</taxon>
        <taxon>rosids</taxon>
        <taxon>fabids</taxon>
        <taxon>Fabales</taxon>
        <taxon>Fabaceae</taxon>
        <taxon>Papilionoideae</taxon>
        <taxon>50 kb inversion clade</taxon>
        <taxon>NPAAA clade</taxon>
        <taxon>indigoferoid/millettioid clade</taxon>
        <taxon>Phaseoleae</taxon>
        <taxon>Glycine</taxon>
        <taxon>Glycine subgen. Soja</taxon>
    </lineage>
</organism>
<feature type="domain" description="Myb-like" evidence="6">
    <location>
        <begin position="161"/>
        <end position="213"/>
    </location>
</feature>
<evidence type="ECO:0000256" key="2">
    <source>
        <dbReference type="ARBA" id="ARBA00022737"/>
    </source>
</evidence>
<comment type="subcellular location">
    <subcellularLocation>
        <location evidence="1">Nucleus</location>
    </subcellularLocation>
</comment>
<dbReference type="Gene3D" id="1.10.10.60">
    <property type="entry name" value="Homeodomain-like"/>
    <property type="match status" value="2"/>
</dbReference>
<dbReference type="InterPro" id="IPR009057">
    <property type="entry name" value="Homeodomain-like_sf"/>
</dbReference>
<reference evidence="8 9" key="1">
    <citation type="submission" date="2018-09" db="EMBL/GenBank/DDBJ databases">
        <title>A high-quality reference genome of wild soybean provides a powerful tool to mine soybean genomes.</title>
        <authorList>
            <person name="Xie M."/>
            <person name="Chung C.Y.L."/>
            <person name="Li M.-W."/>
            <person name="Wong F.-L."/>
            <person name="Chan T.-F."/>
            <person name="Lam H.-M."/>
        </authorList>
    </citation>
    <scope>NUCLEOTIDE SEQUENCE [LARGE SCALE GENOMIC DNA]</scope>
    <source>
        <strain evidence="9">cv. W05</strain>
        <tissue evidence="8">Hypocotyl of etiolated seedlings</tissue>
    </source>
</reference>
<evidence type="ECO:0000313" key="8">
    <source>
        <dbReference type="EMBL" id="RZB76761.1"/>
    </source>
</evidence>
<dbReference type="Pfam" id="PF00249">
    <property type="entry name" value="Myb_DNA-binding"/>
    <property type="match status" value="2"/>
</dbReference>
<dbReference type="GO" id="GO:0005634">
    <property type="term" value="C:nucleus"/>
    <property type="evidence" value="ECO:0007669"/>
    <property type="project" value="UniProtKB-SubCell"/>
</dbReference>
<dbReference type="PROSITE" id="PS50090">
    <property type="entry name" value="MYB_LIKE"/>
    <property type="match status" value="2"/>
</dbReference>
<dbReference type="PANTHER" id="PTHR10641">
    <property type="entry name" value="MYB FAMILY TRANSCRIPTION FACTOR"/>
    <property type="match status" value="1"/>
</dbReference>
<dbReference type="FunFam" id="1.10.10.60:FF:000001">
    <property type="entry name" value="MYB-related transcription factor"/>
    <property type="match status" value="1"/>
</dbReference>
<evidence type="ECO:0000313" key="9">
    <source>
        <dbReference type="Proteomes" id="UP000289340"/>
    </source>
</evidence>
<feature type="compositionally biased region" description="Polar residues" evidence="5">
    <location>
        <begin position="121"/>
        <end position="136"/>
    </location>
</feature>
<dbReference type="PANTHER" id="PTHR10641:SF1388">
    <property type="entry name" value="MYB TRANSCRIPTION FACTOR"/>
    <property type="match status" value="1"/>
</dbReference>
<gene>
    <name evidence="8" type="ORF">D0Y65_034940</name>
</gene>
<dbReference type="Pfam" id="PF25597">
    <property type="entry name" value="SH3_retrovirus"/>
    <property type="match status" value="1"/>
</dbReference>
<protein>
    <submittedName>
        <fullName evidence="8">Transcription factor MYB4</fullName>
    </submittedName>
</protein>
<dbReference type="SMART" id="SM00717">
    <property type="entry name" value="SANT"/>
    <property type="match status" value="2"/>
</dbReference>
<keyword evidence="2" id="KW-0677">Repeat</keyword>
<evidence type="ECO:0000256" key="3">
    <source>
        <dbReference type="ARBA" id="ARBA00023125"/>
    </source>
</evidence>
<feature type="domain" description="HTH myb-type" evidence="7">
    <location>
        <begin position="214"/>
        <end position="268"/>
    </location>
</feature>
<dbReference type="InterPro" id="IPR057670">
    <property type="entry name" value="SH3_retrovirus"/>
</dbReference>
<evidence type="ECO:0000256" key="5">
    <source>
        <dbReference type="SAM" id="MobiDB-lite"/>
    </source>
</evidence>
<feature type="domain" description="Myb-like" evidence="6">
    <location>
        <begin position="214"/>
        <end position="264"/>
    </location>
</feature>
<feature type="region of interest" description="Disordered" evidence="5">
    <location>
        <begin position="271"/>
        <end position="317"/>
    </location>
</feature>
<dbReference type="InterPro" id="IPR015495">
    <property type="entry name" value="Myb_TF_plants"/>
</dbReference>
<dbReference type="GO" id="GO:0003677">
    <property type="term" value="F:DNA binding"/>
    <property type="evidence" value="ECO:0007669"/>
    <property type="project" value="UniProtKB-KW"/>
</dbReference>
<evidence type="ECO:0000259" key="6">
    <source>
        <dbReference type="PROSITE" id="PS50090"/>
    </source>
</evidence>
<comment type="caution">
    <text evidence="8">The sequence shown here is derived from an EMBL/GenBank/DDBJ whole genome shotgun (WGS) entry which is preliminary data.</text>
</comment>
<dbReference type="EMBL" id="QZWG01000012">
    <property type="protein sequence ID" value="RZB76761.1"/>
    <property type="molecule type" value="Genomic_DNA"/>
</dbReference>
<dbReference type="PROSITE" id="PS51294">
    <property type="entry name" value="HTH_MYB"/>
    <property type="match status" value="2"/>
</dbReference>
<dbReference type="CDD" id="cd00167">
    <property type="entry name" value="SANT"/>
    <property type="match status" value="2"/>
</dbReference>
<keyword evidence="9" id="KW-1185">Reference proteome</keyword>
<dbReference type="InterPro" id="IPR017930">
    <property type="entry name" value="Myb_dom"/>
</dbReference>
<evidence type="ECO:0000259" key="7">
    <source>
        <dbReference type="PROSITE" id="PS51294"/>
    </source>
</evidence>
<name>A0A445HSZ4_GLYSO</name>
<keyword evidence="4" id="KW-0539">Nucleus</keyword>
<sequence>MRIWGCPFEVRIYNPQEKKLNLRTISGYFFGYVERYKGYRFYCPYHITRIVASRNVKFLENDLISGSDQLRDLGSEIDHIESQSSTSSERLVVIHNLQVQRDDEQQMIGIPQHVDNPVDQVDNQIPKNDEQPAQQHDSQENVDATLRRSTREMVKNTYSDKSGHRKGTWTPEEDKKLIAYITRYGHWNWNLLPKFAGLERCGKSCRLRWLNYLRPNIKRGNYTQEEDETIIKMVQRLGNRWSLIAAQLPGRTDNEIKNYWHTNLKKKYHQQNVNAETEVSKSKDHQSPDEALPKPNNVDDVAFQNLPPTSQSTDSCTTSSIIISPTQFSITTTGRSSDDSKEKFDIPYEDEFAFADVMNESFWLEPYVVDISCYPSDVLVAEPDCFSPVPDVELWSHDHEYFA</sequence>
<dbReference type="AlphaFoldDB" id="A0A445HSZ4"/>
<accession>A0A445HSZ4</accession>
<dbReference type="SUPFAM" id="SSF46689">
    <property type="entry name" value="Homeodomain-like"/>
    <property type="match status" value="1"/>
</dbReference>
<proteinExistence type="predicted"/>
<dbReference type="Proteomes" id="UP000289340">
    <property type="component" value="Chromosome 12"/>
</dbReference>
<evidence type="ECO:0000256" key="1">
    <source>
        <dbReference type="ARBA" id="ARBA00004123"/>
    </source>
</evidence>
<feature type="domain" description="HTH myb-type" evidence="7">
    <location>
        <begin position="161"/>
        <end position="213"/>
    </location>
</feature>
<keyword evidence="3" id="KW-0238">DNA-binding</keyword>
<evidence type="ECO:0000256" key="4">
    <source>
        <dbReference type="ARBA" id="ARBA00023242"/>
    </source>
</evidence>
<feature type="region of interest" description="Disordered" evidence="5">
    <location>
        <begin position="114"/>
        <end position="150"/>
    </location>
</feature>
<feature type="compositionally biased region" description="Basic and acidic residues" evidence="5">
    <location>
        <begin position="278"/>
        <end position="292"/>
    </location>
</feature>
<dbReference type="InterPro" id="IPR001005">
    <property type="entry name" value="SANT/Myb"/>
</dbReference>